<evidence type="ECO:0000259" key="9">
    <source>
        <dbReference type="PROSITE" id="PS51123"/>
    </source>
</evidence>
<evidence type="ECO:0000256" key="6">
    <source>
        <dbReference type="ARBA" id="ARBA00023136"/>
    </source>
</evidence>
<dbReference type="InterPro" id="IPR036737">
    <property type="entry name" value="OmpA-like_sf"/>
</dbReference>
<proteinExistence type="inferred from homology"/>
<name>A0A1Y5F673_9BACT</name>
<evidence type="ECO:0000256" key="1">
    <source>
        <dbReference type="ARBA" id="ARBA00004162"/>
    </source>
</evidence>
<keyword evidence="3" id="KW-1003">Cell membrane</keyword>
<comment type="similarity">
    <text evidence="2">Belongs to the MotB family.</text>
</comment>
<dbReference type="InterPro" id="IPR050330">
    <property type="entry name" value="Bact_OuterMem_StrucFunc"/>
</dbReference>
<organism evidence="10 11">
    <name type="scientific">Halobacteriovorax marinus</name>
    <dbReference type="NCBI Taxonomy" id="97084"/>
    <lineage>
        <taxon>Bacteria</taxon>
        <taxon>Pseudomonadati</taxon>
        <taxon>Bdellovibrionota</taxon>
        <taxon>Bacteriovoracia</taxon>
        <taxon>Bacteriovoracales</taxon>
        <taxon>Halobacteriovoraceae</taxon>
        <taxon>Halobacteriovorax</taxon>
    </lineage>
</organism>
<keyword evidence="6 7" id="KW-0472">Membrane</keyword>
<dbReference type="InterPro" id="IPR006665">
    <property type="entry name" value="OmpA-like"/>
</dbReference>
<dbReference type="InterPro" id="IPR025713">
    <property type="entry name" value="MotB-like_N_dom"/>
</dbReference>
<evidence type="ECO:0000256" key="2">
    <source>
        <dbReference type="ARBA" id="ARBA00008914"/>
    </source>
</evidence>
<dbReference type="SUPFAM" id="SSF103088">
    <property type="entry name" value="OmpA-like"/>
    <property type="match status" value="1"/>
</dbReference>
<dbReference type="AlphaFoldDB" id="A0A1Y5F673"/>
<evidence type="ECO:0000256" key="4">
    <source>
        <dbReference type="ARBA" id="ARBA00022692"/>
    </source>
</evidence>
<dbReference type="Proteomes" id="UP000196531">
    <property type="component" value="Unassembled WGS sequence"/>
</dbReference>
<feature type="transmembrane region" description="Helical" evidence="8">
    <location>
        <begin position="30"/>
        <end position="52"/>
    </location>
</feature>
<sequence length="287" mass="31919">MAEDAENAGGGEGGGEFVEEVKCPECPTGIPAWMATFADLVTLLLTFFVLLLSFAKTETAKYEAALGSIRDAFGGNVLKHGEVIQRGKSPDDSPTMIDSQNPIRPFPIDFLTMEGILDKHEINRESDEDLNKMKSDLQEFNLADSVNIYEMPEGIKVKVKDKIYFNEGSLTIAKSKVSIEVYSRLTKLLTNKNWSVFVQGHASRGEVSLDKQKDAFELSGARASAVTRSLIRRGVRPEQITTVFYGDVRPEKLTGRSQKEIEQASRRVDFIIRKIDLNTEGHKVDAK</sequence>
<dbReference type="Pfam" id="PF00691">
    <property type="entry name" value="OmpA"/>
    <property type="match status" value="1"/>
</dbReference>
<dbReference type="Gene3D" id="3.30.1330.60">
    <property type="entry name" value="OmpA-like domain"/>
    <property type="match status" value="1"/>
</dbReference>
<evidence type="ECO:0000313" key="10">
    <source>
        <dbReference type="EMBL" id="OUR96398.1"/>
    </source>
</evidence>
<feature type="domain" description="OmpA-like" evidence="9">
    <location>
        <begin position="153"/>
        <end position="276"/>
    </location>
</feature>
<dbReference type="PANTHER" id="PTHR30329:SF21">
    <property type="entry name" value="LIPOPROTEIN YIAD-RELATED"/>
    <property type="match status" value="1"/>
</dbReference>
<evidence type="ECO:0000256" key="7">
    <source>
        <dbReference type="PROSITE-ProRule" id="PRU00473"/>
    </source>
</evidence>
<protein>
    <recommendedName>
        <fullName evidence="9">OmpA-like domain-containing protein</fullName>
    </recommendedName>
</protein>
<keyword evidence="5 8" id="KW-1133">Transmembrane helix</keyword>
<comment type="caution">
    <text evidence="10">The sequence shown here is derived from an EMBL/GenBank/DDBJ whole genome shotgun (WGS) entry which is preliminary data.</text>
</comment>
<keyword evidence="4 8" id="KW-0812">Transmembrane</keyword>
<dbReference type="EMBL" id="MAAO01000006">
    <property type="protein sequence ID" value="OUR96398.1"/>
    <property type="molecule type" value="Genomic_DNA"/>
</dbReference>
<evidence type="ECO:0000256" key="8">
    <source>
        <dbReference type="SAM" id="Phobius"/>
    </source>
</evidence>
<evidence type="ECO:0000313" key="11">
    <source>
        <dbReference type="Proteomes" id="UP000196531"/>
    </source>
</evidence>
<reference evidence="11" key="1">
    <citation type="journal article" date="2017" name="Proc. Natl. Acad. Sci. U.S.A.">
        <title>Simulation of Deepwater Horizon oil plume reveals substrate specialization within a complex community of hydrocarbon-degraders.</title>
        <authorList>
            <person name="Hu P."/>
            <person name="Dubinsky E.A."/>
            <person name="Probst A.J."/>
            <person name="Wang J."/>
            <person name="Sieber C.M.K."/>
            <person name="Tom L.M."/>
            <person name="Gardinali P."/>
            <person name="Banfield J.F."/>
            <person name="Atlas R.M."/>
            <person name="Andersen G.L."/>
        </authorList>
    </citation>
    <scope>NUCLEOTIDE SEQUENCE [LARGE SCALE GENOMIC DNA]</scope>
</reference>
<accession>A0A1Y5F673</accession>
<gene>
    <name evidence="10" type="ORF">A9Q84_08585</name>
</gene>
<comment type="subcellular location">
    <subcellularLocation>
        <location evidence="1">Cell membrane</location>
        <topology evidence="1">Single-pass membrane protein</topology>
    </subcellularLocation>
</comment>
<dbReference type="PANTHER" id="PTHR30329">
    <property type="entry name" value="STATOR ELEMENT OF FLAGELLAR MOTOR COMPLEX"/>
    <property type="match status" value="1"/>
</dbReference>
<evidence type="ECO:0000256" key="3">
    <source>
        <dbReference type="ARBA" id="ARBA00022475"/>
    </source>
</evidence>
<dbReference type="GO" id="GO:0005886">
    <property type="term" value="C:plasma membrane"/>
    <property type="evidence" value="ECO:0007669"/>
    <property type="project" value="UniProtKB-SubCell"/>
</dbReference>
<dbReference type="PROSITE" id="PS51123">
    <property type="entry name" value="OMPA_2"/>
    <property type="match status" value="1"/>
</dbReference>
<evidence type="ECO:0000256" key="5">
    <source>
        <dbReference type="ARBA" id="ARBA00022989"/>
    </source>
</evidence>
<dbReference type="Pfam" id="PF13677">
    <property type="entry name" value="MotB_plug"/>
    <property type="match status" value="1"/>
</dbReference>